<accession>A0A6B9MI72</accession>
<dbReference type="EMBL" id="MN840357">
    <property type="protein sequence ID" value="QHB92564.1"/>
    <property type="molecule type" value="Genomic_DNA"/>
</dbReference>
<sequence length="54" mass="6162">MRVKTPVRKWLLVGSIRSLLFQKWLSRNQIPETSITISGTVISGKGYNFLDVVQ</sequence>
<name>A0A6B9MI72_9VIRU</name>
<proteinExistence type="predicted"/>
<protein>
    <submittedName>
        <fullName evidence="1">Uncharacterized protein</fullName>
    </submittedName>
</protein>
<organism evidence="1">
    <name type="scientific">White spot syndrome virus</name>
    <dbReference type="NCBI Taxonomy" id="342409"/>
    <lineage>
        <taxon>Viruses</taxon>
        <taxon>Viruses incertae sedis</taxon>
        <taxon>Naldaviricetes</taxon>
        <taxon>Nimaviridae</taxon>
        <taxon>Whispovirus</taxon>
    </lineage>
</organism>
<reference evidence="1" key="1">
    <citation type="submission" date="2019-12" db="EMBL/GenBank/DDBJ databases">
        <title>Genome reconstruction of White Spot Syndrome Virus (WSSV) from archival Davidson-fixed paraffin embedded shrimp (Penaeus vannamei) tissue.</title>
        <authorList>
            <person name="Cruz-Flores R."/>
            <person name="Hung Nam M."/>
            <person name="Aranguren Caroa L.F."/>
            <person name="Kanrar S."/>
            <person name="Dhar A.K."/>
        </authorList>
    </citation>
    <scope>NUCLEOTIDE SEQUENCE</scope>
    <source>
        <strain evidence="1">CN_95_DFPE</strain>
    </source>
</reference>
<evidence type="ECO:0000313" key="1">
    <source>
        <dbReference type="EMBL" id="QHB92564.1"/>
    </source>
</evidence>